<gene>
    <name evidence="1" type="ORF">RPERSI_LOCUS14906</name>
</gene>
<evidence type="ECO:0000313" key="2">
    <source>
        <dbReference type="Proteomes" id="UP000789920"/>
    </source>
</evidence>
<dbReference type="Proteomes" id="UP000789920">
    <property type="component" value="Unassembled WGS sequence"/>
</dbReference>
<dbReference type="EMBL" id="CAJVQC010035054">
    <property type="protein sequence ID" value="CAG8757975.1"/>
    <property type="molecule type" value="Genomic_DNA"/>
</dbReference>
<evidence type="ECO:0000313" key="1">
    <source>
        <dbReference type="EMBL" id="CAG8757975.1"/>
    </source>
</evidence>
<sequence length="132" mass="14904">DYHWDESDEPNSLCCLVAFGDFDGGKLCFPKLKIIVPLCPGQLLLSSFAGLFSVYNDLKTSVERDTKDNVVSGPIWRQNLEDACKLNRQIHLFKPKTEQIQISPQPSDRRRGCIDLSRTRHGLKAEDPLSNS</sequence>
<comment type="caution">
    <text evidence="1">The sequence shown here is derived from an EMBL/GenBank/DDBJ whole genome shotgun (WGS) entry which is preliminary data.</text>
</comment>
<protein>
    <submittedName>
        <fullName evidence="1">22843_t:CDS:1</fullName>
    </submittedName>
</protein>
<accession>A0ACA9QN96</accession>
<reference evidence="1" key="1">
    <citation type="submission" date="2021-06" db="EMBL/GenBank/DDBJ databases">
        <authorList>
            <person name="Kallberg Y."/>
            <person name="Tangrot J."/>
            <person name="Rosling A."/>
        </authorList>
    </citation>
    <scope>NUCLEOTIDE SEQUENCE</scope>
    <source>
        <strain evidence="1">MA461A</strain>
    </source>
</reference>
<feature type="non-terminal residue" evidence="1">
    <location>
        <position position="1"/>
    </location>
</feature>
<organism evidence="1 2">
    <name type="scientific">Racocetra persica</name>
    <dbReference type="NCBI Taxonomy" id="160502"/>
    <lineage>
        <taxon>Eukaryota</taxon>
        <taxon>Fungi</taxon>
        <taxon>Fungi incertae sedis</taxon>
        <taxon>Mucoromycota</taxon>
        <taxon>Glomeromycotina</taxon>
        <taxon>Glomeromycetes</taxon>
        <taxon>Diversisporales</taxon>
        <taxon>Gigasporaceae</taxon>
        <taxon>Racocetra</taxon>
    </lineage>
</organism>
<name>A0ACA9QN96_9GLOM</name>
<keyword evidence="2" id="KW-1185">Reference proteome</keyword>
<proteinExistence type="predicted"/>